<dbReference type="EMBL" id="JAGSHT010000015">
    <property type="protein sequence ID" value="MBZ2197736.1"/>
    <property type="molecule type" value="Genomic_DNA"/>
</dbReference>
<keyword evidence="5" id="KW-1185">Reference proteome</keyword>
<feature type="coiled-coil region" evidence="1">
    <location>
        <begin position="473"/>
        <end position="514"/>
    </location>
</feature>
<proteinExistence type="predicted"/>
<evidence type="ECO:0000256" key="1">
    <source>
        <dbReference type="SAM" id="Coils"/>
    </source>
</evidence>
<feature type="coiled-coil region" evidence="1">
    <location>
        <begin position="55"/>
        <end position="82"/>
    </location>
</feature>
<comment type="caution">
    <text evidence="4">The sequence shown here is derived from an EMBL/GenBank/DDBJ whole genome shotgun (WGS) entry which is preliminary data.</text>
</comment>
<accession>A0ABS7SBK5</accession>
<feature type="transmembrane region" description="Helical" evidence="3">
    <location>
        <begin position="453"/>
        <end position="470"/>
    </location>
</feature>
<dbReference type="RefSeq" id="WP_223407815.1">
    <property type="nucleotide sequence ID" value="NZ_JAGSHT010000015.1"/>
</dbReference>
<name>A0ABS7SBK5_9MICO</name>
<sequence>MGDLFAWWLGGGDWYDLQQRRRIEDLEVAHHASQSAMRRQMQRTTTDLATRVNQLENALVAVVDLEDTREQLTEHADAAATRRFAREVVAALPALGGPGGVDRVAAVPPPDVPGYWLHPASRALSAELDPGVGDPQALLAEARRRDTFQTDQTIVCLAAMTGRPERAYPLLPSMYPSTDQVTDDELLIWRAVATGRFGEPARAGLVDALRQVVRVDEALVGEIEQIAIGTQRDSGPPAVDGGRRLEKLHGWVESIVTAPATQAPGESASTDDALADQLALLITRGAPGEEAILRRMVQIRGALAAIGVSDGPALPPTPDHTAVGSVRQTVLGDLDLQPSGPKWRLRMLGGDGGDADAPPNPEHRRVALRIVAPAVEQLAGRLAGQTRTAPPESADVRVGHGVTVTVTPTGPTSSTWQKQVMTTPPRPAWRRPTAIGLGVAAIAFVLLGIQSPGLIALAVIAAIGAGVVFFQDRQEAARLSAEAQSQRQRAERQIQDAQEQLRKATEDSAAAAAAADTHHQSIVTWLERLGPPN</sequence>
<evidence type="ECO:0000256" key="3">
    <source>
        <dbReference type="SAM" id="Phobius"/>
    </source>
</evidence>
<keyword evidence="3" id="KW-0472">Membrane</keyword>
<evidence type="ECO:0000313" key="4">
    <source>
        <dbReference type="EMBL" id="MBZ2197736.1"/>
    </source>
</evidence>
<organism evidence="4 5">
    <name type="scientific">Occultella gossypii</name>
    <dbReference type="NCBI Taxonomy" id="2800820"/>
    <lineage>
        <taxon>Bacteria</taxon>
        <taxon>Bacillati</taxon>
        <taxon>Actinomycetota</taxon>
        <taxon>Actinomycetes</taxon>
        <taxon>Micrococcales</taxon>
        <taxon>Ruaniaceae</taxon>
        <taxon>Occultella</taxon>
    </lineage>
</organism>
<feature type="region of interest" description="Disordered" evidence="2">
    <location>
        <begin position="406"/>
        <end position="427"/>
    </location>
</feature>
<keyword evidence="3" id="KW-0812">Transmembrane</keyword>
<protein>
    <submittedName>
        <fullName evidence="4">Uncharacterized protein</fullName>
    </submittedName>
</protein>
<keyword evidence="3" id="KW-1133">Transmembrane helix</keyword>
<evidence type="ECO:0000313" key="5">
    <source>
        <dbReference type="Proteomes" id="UP000826651"/>
    </source>
</evidence>
<reference evidence="4 5" key="1">
    <citation type="submission" date="2021-04" db="EMBL/GenBank/DDBJ databases">
        <title>Ruania sp. nov., isolated from sandy soil of mangrove forest.</title>
        <authorList>
            <person name="Ge X."/>
            <person name="Huang R."/>
            <person name="Liu W."/>
        </authorList>
    </citation>
    <scope>NUCLEOTIDE SEQUENCE [LARGE SCALE GENOMIC DNA]</scope>
    <source>
        <strain evidence="4 5">N2-46</strain>
    </source>
</reference>
<gene>
    <name evidence="4" type="ORF">KCQ71_16360</name>
</gene>
<dbReference type="Proteomes" id="UP000826651">
    <property type="component" value="Unassembled WGS sequence"/>
</dbReference>
<feature type="compositionally biased region" description="Low complexity" evidence="2">
    <location>
        <begin position="406"/>
        <end position="415"/>
    </location>
</feature>
<keyword evidence="1" id="KW-0175">Coiled coil</keyword>
<evidence type="ECO:0000256" key="2">
    <source>
        <dbReference type="SAM" id="MobiDB-lite"/>
    </source>
</evidence>